<reference evidence="1 2" key="1">
    <citation type="journal article" date="2018" name="PLoS ONE">
        <title>The draft genome of Kipferlia bialata reveals reductive genome evolution in fornicate parasites.</title>
        <authorList>
            <person name="Tanifuji G."/>
            <person name="Takabayashi S."/>
            <person name="Kume K."/>
            <person name="Takagi M."/>
            <person name="Nakayama T."/>
            <person name="Kamikawa R."/>
            <person name="Inagaki Y."/>
            <person name="Hashimoto T."/>
        </authorList>
    </citation>
    <scope>NUCLEOTIDE SEQUENCE [LARGE SCALE GENOMIC DNA]</scope>
    <source>
        <strain evidence="1">NY0173</strain>
    </source>
</reference>
<name>A0A391NXS4_9EUKA</name>
<sequence>VTDEDFAMML</sequence>
<evidence type="ECO:0000313" key="2">
    <source>
        <dbReference type="Proteomes" id="UP000265618"/>
    </source>
</evidence>
<dbReference type="Proteomes" id="UP000265618">
    <property type="component" value="Unassembled WGS sequence"/>
</dbReference>
<dbReference type="EMBL" id="BDIP01002856">
    <property type="protein sequence ID" value="GCA63259.1"/>
    <property type="molecule type" value="Genomic_DNA"/>
</dbReference>
<gene>
    <name evidence="1" type="ORF">KIPB_008867</name>
</gene>
<organism evidence="1 2">
    <name type="scientific">Kipferlia bialata</name>
    <dbReference type="NCBI Taxonomy" id="797122"/>
    <lineage>
        <taxon>Eukaryota</taxon>
        <taxon>Metamonada</taxon>
        <taxon>Carpediemonas-like organisms</taxon>
        <taxon>Kipferlia</taxon>
    </lineage>
</organism>
<evidence type="ECO:0000313" key="1">
    <source>
        <dbReference type="EMBL" id="GCA63259.1"/>
    </source>
</evidence>
<keyword evidence="2" id="KW-1185">Reference proteome</keyword>
<protein>
    <submittedName>
        <fullName evidence="1">Uncharacterized protein</fullName>
    </submittedName>
</protein>
<proteinExistence type="predicted"/>
<accession>A0A391NXS4</accession>
<feature type="non-terminal residue" evidence="1">
    <location>
        <position position="1"/>
    </location>
</feature>
<comment type="caution">
    <text evidence="1">The sequence shown here is derived from an EMBL/GenBank/DDBJ whole genome shotgun (WGS) entry which is preliminary data.</text>
</comment>